<feature type="compositionally biased region" description="Low complexity" evidence="1">
    <location>
        <begin position="135"/>
        <end position="178"/>
    </location>
</feature>
<feature type="compositionally biased region" description="Low complexity" evidence="1">
    <location>
        <begin position="43"/>
        <end position="69"/>
    </location>
</feature>
<keyword evidence="2" id="KW-0472">Membrane</keyword>
<evidence type="ECO:0000313" key="3">
    <source>
        <dbReference type="EMBL" id="XCG64729.1"/>
    </source>
</evidence>
<feature type="compositionally biased region" description="Low complexity" evidence="1">
    <location>
        <begin position="23"/>
        <end position="33"/>
    </location>
</feature>
<evidence type="ECO:0000256" key="1">
    <source>
        <dbReference type="SAM" id="MobiDB-lite"/>
    </source>
</evidence>
<keyword evidence="2" id="KW-1133">Transmembrane helix</keyword>
<dbReference type="EMBL" id="CP159218">
    <property type="protein sequence ID" value="XCG64729.1"/>
    <property type="molecule type" value="Genomic_DNA"/>
</dbReference>
<protein>
    <recommendedName>
        <fullName evidence="4">DUF4878 domain-containing protein</fullName>
    </recommendedName>
</protein>
<reference evidence="3" key="1">
    <citation type="submission" date="2024-05" db="EMBL/GenBank/DDBJ databases">
        <authorList>
            <person name="Cai S.Y."/>
            <person name="Jin L.M."/>
            <person name="Li H.R."/>
        </authorList>
    </citation>
    <scope>NUCLEOTIDE SEQUENCE</scope>
    <source>
        <strain evidence="3">A5-74</strain>
    </source>
</reference>
<evidence type="ECO:0000256" key="2">
    <source>
        <dbReference type="SAM" id="Phobius"/>
    </source>
</evidence>
<accession>A0AAU8DTL9</accession>
<name>A0AAU8DTL9_9ACTN</name>
<dbReference type="RefSeq" id="WP_353650341.1">
    <property type="nucleotide sequence ID" value="NZ_CP159218.1"/>
</dbReference>
<gene>
    <name evidence="3" type="ORF">ABLG96_05265</name>
</gene>
<sequence length="278" mass="29467">MTQPPDQWGGQWGAQPGGPPDPYQQGGYQQNPGQQGGFPPDPYQQSPGQQNPYQQNPYQQGGYQQNPYLPGGPYPLPGGRRRGLVIGLSAALVVLIVGAVVTILLVNKDDPKNAGGPQVPTTAAPYPSPIPPSNPTSVNPSTDQPTTDQTTTDQTTTTTTGTSTGTSTDEPTTTGTSTAVGDQKAVIAANQSFWAAVKAADYDKVADLTCRQYRSKLPDALERYLNGREKDLKVTIKGATITGTSARVQETVAFPGEKTDTAPWDMKFESGGWLVCDN</sequence>
<proteinExistence type="predicted"/>
<organism evidence="3">
    <name type="scientific">Nakamurella sp. A5-74</name>
    <dbReference type="NCBI Taxonomy" id="3158264"/>
    <lineage>
        <taxon>Bacteria</taxon>
        <taxon>Bacillati</taxon>
        <taxon>Actinomycetota</taxon>
        <taxon>Actinomycetes</taxon>
        <taxon>Nakamurellales</taxon>
        <taxon>Nakamurellaceae</taxon>
        <taxon>Nakamurella</taxon>
    </lineage>
</organism>
<feature type="region of interest" description="Disordered" evidence="1">
    <location>
        <begin position="1"/>
        <end position="75"/>
    </location>
</feature>
<dbReference type="AlphaFoldDB" id="A0AAU8DTL9"/>
<keyword evidence="2" id="KW-0812">Transmembrane</keyword>
<feature type="region of interest" description="Disordered" evidence="1">
    <location>
        <begin position="109"/>
        <end position="178"/>
    </location>
</feature>
<feature type="transmembrane region" description="Helical" evidence="2">
    <location>
        <begin position="84"/>
        <end position="106"/>
    </location>
</feature>
<evidence type="ECO:0008006" key="4">
    <source>
        <dbReference type="Google" id="ProtNLM"/>
    </source>
</evidence>